<accession>A0A177WC90</accession>
<dbReference type="GO" id="GO:0003677">
    <property type="term" value="F:DNA binding"/>
    <property type="evidence" value="ECO:0007669"/>
    <property type="project" value="TreeGrafter"/>
</dbReference>
<evidence type="ECO:0000313" key="1">
    <source>
        <dbReference type="EMBL" id="OAJ37718.1"/>
    </source>
</evidence>
<evidence type="ECO:0000313" key="2">
    <source>
        <dbReference type="Proteomes" id="UP000077115"/>
    </source>
</evidence>
<dbReference type="EMBL" id="DS022301">
    <property type="protein sequence ID" value="OAJ37718.1"/>
    <property type="molecule type" value="Genomic_DNA"/>
</dbReference>
<dbReference type="OrthoDB" id="5572844at2759"/>
<dbReference type="InterPro" id="IPR018608">
    <property type="entry name" value="Gti1/Pac2"/>
</dbReference>
<proteinExistence type="predicted"/>
<reference evidence="1 2" key="2">
    <citation type="submission" date="2016-05" db="EMBL/GenBank/DDBJ databases">
        <title>Lineage-specific infection strategies underlie the spectrum of fungal disease in amphibians.</title>
        <authorList>
            <person name="Cuomo C.A."/>
            <person name="Farrer R.A."/>
            <person name="James T."/>
            <person name="Longcore J."/>
            <person name="Birren B."/>
        </authorList>
    </citation>
    <scope>NUCLEOTIDE SEQUENCE [LARGE SCALE GENOMIC DNA]</scope>
    <source>
        <strain evidence="1 2">JEL423</strain>
    </source>
</reference>
<protein>
    <recommendedName>
        <fullName evidence="3">Gti1/Pac2 family protein</fullName>
    </recommendedName>
</protein>
<dbReference type="PANTHER" id="PTHR28027:SF2">
    <property type="entry name" value="TRANSCRIPTIONAL REGULATOR MIT1"/>
    <property type="match status" value="1"/>
</dbReference>
<gene>
    <name evidence="1" type="ORF">BDEG_21712</name>
</gene>
<dbReference type="AlphaFoldDB" id="A0A177WC90"/>
<name>A0A177WC90_BATDL</name>
<organism evidence="1 2">
    <name type="scientific">Batrachochytrium dendrobatidis (strain JEL423)</name>
    <dbReference type="NCBI Taxonomy" id="403673"/>
    <lineage>
        <taxon>Eukaryota</taxon>
        <taxon>Fungi</taxon>
        <taxon>Fungi incertae sedis</taxon>
        <taxon>Chytridiomycota</taxon>
        <taxon>Chytridiomycota incertae sedis</taxon>
        <taxon>Chytridiomycetes</taxon>
        <taxon>Rhizophydiales</taxon>
        <taxon>Rhizophydiales incertae sedis</taxon>
        <taxon>Batrachochytrium</taxon>
    </lineage>
</organism>
<dbReference type="eggNOG" id="KOG4476">
    <property type="taxonomic scope" value="Eukaryota"/>
</dbReference>
<dbReference type="Proteomes" id="UP000077115">
    <property type="component" value="Unassembled WGS sequence"/>
</dbReference>
<dbReference type="PANTHER" id="PTHR28027">
    <property type="entry name" value="TRANSCRIPTIONAL REGULATOR MIT1"/>
    <property type="match status" value="1"/>
</dbReference>
<dbReference type="VEuPathDB" id="FungiDB:BDEG_21712"/>
<evidence type="ECO:0008006" key="3">
    <source>
        <dbReference type="Google" id="ProtNLM"/>
    </source>
</evidence>
<dbReference type="Pfam" id="PF09729">
    <property type="entry name" value="Gti1_Pac2"/>
    <property type="match status" value="1"/>
</dbReference>
<reference evidence="1 2" key="1">
    <citation type="submission" date="2006-10" db="EMBL/GenBank/DDBJ databases">
        <title>The Genome Sequence of Batrachochytrium dendrobatidis JEL423.</title>
        <authorList>
            <consortium name="The Broad Institute Genome Sequencing Platform"/>
            <person name="Birren B."/>
            <person name="Lander E."/>
            <person name="Galagan J."/>
            <person name="Cuomo C."/>
            <person name="Devon K."/>
            <person name="Jaffe D."/>
            <person name="Butler J."/>
            <person name="Alvarez P."/>
            <person name="Gnerre S."/>
            <person name="Grabherr M."/>
            <person name="Kleber M."/>
            <person name="Mauceli E."/>
            <person name="Brockman W."/>
            <person name="Young S."/>
            <person name="LaButti K."/>
            <person name="Sykes S."/>
            <person name="DeCaprio D."/>
            <person name="Crawford M."/>
            <person name="Koehrsen M."/>
            <person name="Engels R."/>
            <person name="Montgomery P."/>
            <person name="Pearson M."/>
            <person name="Howarth C."/>
            <person name="Larson L."/>
            <person name="White J."/>
            <person name="O'Leary S."/>
            <person name="Kodira C."/>
            <person name="Zeng Q."/>
            <person name="Yandava C."/>
            <person name="Alvarado L."/>
            <person name="Longcore J."/>
            <person name="James T."/>
        </authorList>
    </citation>
    <scope>NUCLEOTIDE SEQUENCE [LARGE SCALE GENOMIC DNA]</scope>
    <source>
        <strain evidence="1 2">JEL423</strain>
    </source>
</reference>
<sequence>METFNGFVETTHDALLLFEACRIGIINCVQNRLDDKQKNEISHGSCYVFCQRDTGIKRWTDGRLWGPSRILGHFLVYRELDVKIPKPRNQKYDKQDRRIIDLDGKSATVGSKGTYIVRESGLIKKTIAVHMNGEIYHMIAYYTQADLIFGGMETPRDVPELACLSPDPTKITLTQTYSAKRSKSTDMLDNDDFEDEHGRIGSKIAYAERGSVQSNKSFTSRTRYRNQPYKYNDGCETVDNSGSHSLVARRGYFRHGPKTSISNKDETPIISKNQRDITSPALWSPYAFQDMLESRTTQHSMPTQSSTEHSYKQYAINPIYHNLPLVSANPPMVVNTHVDSSAYPFNMDGRMIESPTLKSSMNSLESNLFLNQHLSIPEKLDCHASGLSDNILGMSYGIDTTVLISSDPHFNFVSTSLPLQASGGMDSFVNTAALNIHHPILSAQLPSSSLAQSQQSVLFPQRWIPSPTQTEFETNPTTLGMLDHNLTMNDMFPLLGMPQKTVYTPADDIFSILSASNDDKHVTPDPIEALFCQDELILPFIDDGVGEWNRFMDVCFDVDCSGNDISNSIDGGCGFGQADSHNAVFSMLE</sequence>